<protein>
    <recommendedName>
        <fullName evidence="3">Lipoprotein</fullName>
    </recommendedName>
</protein>
<keyword evidence="2" id="KW-1185">Reference proteome</keyword>
<accession>A0ABW0KWK5</accession>
<name>A0ABW0KWK5_9BACT</name>
<gene>
    <name evidence="1" type="ORF">ACFQDI_23765</name>
</gene>
<evidence type="ECO:0000313" key="2">
    <source>
        <dbReference type="Proteomes" id="UP001596052"/>
    </source>
</evidence>
<dbReference type="PROSITE" id="PS51257">
    <property type="entry name" value="PROKAR_LIPOPROTEIN"/>
    <property type="match status" value="1"/>
</dbReference>
<dbReference type="EMBL" id="JBHSMQ010000014">
    <property type="protein sequence ID" value="MFC5457908.1"/>
    <property type="molecule type" value="Genomic_DNA"/>
</dbReference>
<dbReference type="Proteomes" id="UP001596052">
    <property type="component" value="Unassembled WGS sequence"/>
</dbReference>
<proteinExistence type="predicted"/>
<comment type="caution">
    <text evidence="1">The sequence shown here is derived from an EMBL/GenBank/DDBJ whole genome shotgun (WGS) entry which is preliminary data.</text>
</comment>
<evidence type="ECO:0000313" key="1">
    <source>
        <dbReference type="EMBL" id="MFC5457908.1"/>
    </source>
</evidence>
<reference evidence="2" key="1">
    <citation type="journal article" date="2019" name="Int. J. Syst. Evol. Microbiol.">
        <title>The Global Catalogue of Microorganisms (GCM) 10K type strain sequencing project: providing services to taxonomists for standard genome sequencing and annotation.</title>
        <authorList>
            <consortium name="The Broad Institute Genomics Platform"/>
            <consortium name="The Broad Institute Genome Sequencing Center for Infectious Disease"/>
            <person name="Wu L."/>
            <person name="Ma J."/>
        </authorList>
    </citation>
    <scope>NUCLEOTIDE SEQUENCE [LARGE SCALE GENOMIC DNA]</scope>
    <source>
        <strain evidence="2">CGMCC 4.1469</strain>
    </source>
</reference>
<evidence type="ECO:0008006" key="3">
    <source>
        <dbReference type="Google" id="ProtNLM"/>
    </source>
</evidence>
<organism evidence="1 2">
    <name type="scientific">Prosthecobacter fluviatilis</name>
    <dbReference type="NCBI Taxonomy" id="445931"/>
    <lineage>
        <taxon>Bacteria</taxon>
        <taxon>Pseudomonadati</taxon>
        <taxon>Verrucomicrobiota</taxon>
        <taxon>Verrucomicrobiia</taxon>
        <taxon>Verrucomicrobiales</taxon>
        <taxon>Verrucomicrobiaceae</taxon>
        <taxon>Prosthecobacter</taxon>
    </lineage>
</organism>
<sequence>MSLMKKMAVGVGLLALCLGLFSLLSSCSAFNSWRGEVDGRADAQKDLKAGKLILETMGPPPAPWERTYEKLLKERHGITYSWVAGCIVSDRVSGHARAYNQIMEAEIERRFGKGVLEKTAEEARKQTGPSSP</sequence>